<dbReference type="RefSeq" id="XP_021852845.1">
    <property type="nucleotide sequence ID" value="XM_021997153.2"/>
</dbReference>
<dbReference type="KEGG" id="soe:110789576"/>
<dbReference type="PANTHER" id="PTHR47481:SF42">
    <property type="entry name" value="RHO GTPASE-ACTIVATING PROTEIN GACK-LIKE"/>
    <property type="match status" value="1"/>
</dbReference>
<evidence type="ECO:0008006" key="4">
    <source>
        <dbReference type="Google" id="ProtNLM"/>
    </source>
</evidence>
<dbReference type="Proteomes" id="UP000813463">
    <property type="component" value="Chromosome 2"/>
</dbReference>
<reference evidence="2" key="1">
    <citation type="journal article" date="2021" name="Nat. Commun.">
        <title>Genomic analyses provide insights into spinach domestication and the genetic basis of agronomic traits.</title>
        <authorList>
            <person name="Cai X."/>
            <person name="Sun X."/>
            <person name="Xu C."/>
            <person name="Sun H."/>
            <person name="Wang X."/>
            <person name="Ge C."/>
            <person name="Zhang Z."/>
            <person name="Wang Q."/>
            <person name="Fei Z."/>
            <person name="Jiao C."/>
            <person name="Wang Q."/>
        </authorList>
    </citation>
    <scope>NUCLEOTIDE SEQUENCE [LARGE SCALE GENOMIC DNA]</scope>
    <source>
        <strain evidence="2">cv. Varoflay</strain>
    </source>
</reference>
<feature type="compositionally biased region" description="Gly residues" evidence="1">
    <location>
        <begin position="265"/>
        <end position="282"/>
    </location>
</feature>
<proteinExistence type="predicted"/>
<dbReference type="OrthoDB" id="695502at2759"/>
<dbReference type="Pfam" id="PF14223">
    <property type="entry name" value="Retrotran_gag_2"/>
    <property type="match status" value="1"/>
</dbReference>
<reference evidence="3" key="2">
    <citation type="submission" date="2025-08" db="UniProtKB">
        <authorList>
            <consortium name="RefSeq"/>
        </authorList>
    </citation>
    <scope>IDENTIFICATION</scope>
    <source>
        <tissue evidence="3">Leaf</tissue>
    </source>
</reference>
<feature type="region of interest" description="Disordered" evidence="1">
    <location>
        <begin position="210"/>
        <end position="306"/>
    </location>
</feature>
<feature type="compositionally biased region" description="Basic residues" evidence="1">
    <location>
        <begin position="251"/>
        <end position="264"/>
    </location>
</feature>
<keyword evidence="2" id="KW-1185">Reference proteome</keyword>
<gene>
    <name evidence="3" type="primary">LOC110789576</name>
</gene>
<accession>A0A9R0IQR8</accession>
<dbReference type="AlphaFoldDB" id="A0A9R0IQR8"/>
<dbReference type="GeneID" id="110789576"/>
<feature type="region of interest" description="Disordered" evidence="1">
    <location>
        <begin position="390"/>
        <end position="412"/>
    </location>
</feature>
<dbReference type="PANTHER" id="PTHR47481">
    <property type="match status" value="1"/>
</dbReference>
<feature type="compositionally biased region" description="Polar residues" evidence="1">
    <location>
        <begin position="218"/>
        <end position="244"/>
    </location>
</feature>
<organism evidence="2 3">
    <name type="scientific">Spinacia oleracea</name>
    <name type="common">Spinach</name>
    <dbReference type="NCBI Taxonomy" id="3562"/>
    <lineage>
        <taxon>Eukaryota</taxon>
        <taxon>Viridiplantae</taxon>
        <taxon>Streptophyta</taxon>
        <taxon>Embryophyta</taxon>
        <taxon>Tracheophyta</taxon>
        <taxon>Spermatophyta</taxon>
        <taxon>Magnoliopsida</taxon>
        <taxon>eudicotyledons</taxon>
        <taxon>Gunneridae</taxon>
        <taxon>Pentapetalae</taxon>
        <taxon>Caryophyllales</taxon>
        <taxon>Chenopodiaceae</taxon>
        <taxon>Chenopodioideae</taxon>
        <taxon>Anserineae</taxon>
        <taxon>Spinacia</taxon>
    </lineage>
</organism>
<evidence type="ECO:0000313" key="3">
    <source>
        <dbReference type="RefSeq" id="XP_021852845.1"/>
    </source>
</evidence>
<name>A0A9R0IQR8_SPIOL</name>
<protein>
    <recommendedName>
        <fullName evidence="4">Retrotransposon Copia-like N-terminal domain-containing protein</fullName>
    </recommendedName>
</protein>
<sequence length="412" mass="45532">MADITKLHPATTVTNIKTCIPVILDYDGSQYNNWATLFKLHCRANLVIDHIIPPKDVPETTTLSATEEAAAKALWARLDDIVRQWIYGTISNDLLNTIIDQDDTAAIAWSRLVNLFQGNRSARALALDAKFTTTKLVDFPNVKAYCTRLKVLADSLANVGQKVSDERLVLRLLRGLSDEYKHFRTTVQQKDPLPSFEKVRSLLDLEEDNNGDEFANDAGSNTALFSHHPSTNSSSLNGQPTSSDHTNHNRGNSHHKGKKNHNRGRGGGGNRNHRGGATGGGNRNHNNQQQQARSLQPQPAPQSWFFPPWAHWGMQPWATPPCPYPTNGWQPTAVSNQQAQQAGILGARPPQMYYTATQPSPHAGGYIPTDVDQAMHTLSMQPPDENWYMDTGATSHMTSSQGFADGDQPNEM</sequence>
<evidence type="ECO:0000256" key="1">
    <source>
        <dbReference type="SAM" id="MobiDB-lite"/>
    </source>
</evidence>
<feature type="compositionally biased region" description="Low complexity" evidence="1">
    <location>
        <begin position="283"/>
        <end position="303"/>
    </location>
</feature>
<feature type="compositionally biased region" description="Polar residues" evidence="1">
    <location>
        <begin position="392"/>
        <end position="402"/>
    </location>
</feature>
<evidence type="ECO:0000313" key="2">
    <source>
        <dbReference type="Proteomes" id="UP000813463"/>
    </source>
</evidence>